<organism evidence="6 7">
    <name type="scientific">Breznakia blatticola</name>
    <dbReference type="NCBI Taxonomy" id="1754012"/>
    <lineage>
        <taxon>Bacteria</taxon>
        <taxon>Bacillati</taxon>
        <taxon>Bacillota</taxon>
        <taxon>Erysipelotrichia</taxon>
        <taxon>Erysipelotrichales</taxon>
        <taxon>Erysipelotrichaceae</taxon>
        <taxon>Breznakia</taxon>
    </lineage>
</organism>
<feature type="domain" description="HTH rpiR-type" evidence="4">
    <location>
        <begin position="1"/>
        <end position="76"/>
    </location>
</feature>
<dbReference type="Gene3D" id="3.40.50.10490">
    <property type="entry name" value="Glucose-6-phosphate isomerase like protein, domain 1"/>
    <property type="match status" value="1"/>
</dbReference>
<dbReference type="CDD" id="cd05013">
    <property type="entry name" value="SIS_RpiR"/>
    <property type="match status" value="1"/>
</dbReference>
<evidence type="ECO:0000256" key="1">
    <source>
        <dbReference type="ARBA" id="ARBA00023015"/>
    </source>
</evidence>
<keyword evidence="7" id="KW-1185">Reference proteome</keyword>
<dbReference type="GO" id="GO:0003700">
    <property type="term" value="F:DNA-binding transcription factor activity"/>
    <property type="evidence" value="ECO:0007669"/>
    <property type="project" value="InterPro"/>
</dbReference>
<dbReference type="Pfam" id="PF01380">
    <property type="entry name" value="SIS"/>
    <property type="match status" value="1"/>
</dbReference>
<evidence type="ECO:0000313" key="6">
    <source>
        <dbReference type="EMBL" id="TDW14564.1"/>
    </source>
</evidence>
<evidence type="ECO:0000256" key="3">
    <source>
        <dbReference type="ARBA" id="ARBA00023163"/>
    </source>
</evidence>
<dbReference type="InterPro" id="IPR047640">
    <property type="entry name" value="RpiR-like"/>
</dbReference>
<dbReference type="InterPro" id="IPR035472">
    <property type="entry name" value="RpiR-like_SIS"/>
</dbReference>
<reference evidence="6 7" key="1">
    <citation type="submission" date="2019-03" db="EMBL/GenBank/DDBJ databases">
        <title>Genomic Encyclopedia of Type Strains, Phase IV (KMG-IV): sequencing the most valuable type-strain genomes for metagenomic binning, comparative biology and taxonomic classification.</title>
        <authorList>
            <person name="Goeker M."/>
        </authorList>
    </citation>
    <scope>NUCLEOTIDE SEQUENCE [LARGE SCALE GENOMIC DNA]</scope>
    <source>
        <strain evidence="6 7">DSM 28867</strain>
    </source>
</reference>
<evidence type="ECO:0000259" key="4">
    <source>
        <dbReference type="PROSITE" id="PS51071"/>
    </source>
</evidence>
<keyword evidence="3" id="KW-0804">Transcription</keyword>
<evidence type="ECO:0000256" key="2">
    <source>
        <dbReference type="ARBA" id="ARBA00023125"/>
    </source>
</evidence>
<keyword evidence="1" id="KW-0805">Transcription regulation</keyword>
<dbReference type="GO" id="GO:0003677">
    <property type="term" value="F:DNA binding"/>
    <property type="evidence" value="ECO:0007669"/>
    <property type="project" value="UniProtKB-KW"/>
</dbReference>
<comment type="caution">
    <text evidence="6">The sequence shown here is derived from an EMBL/GenBank/DDBJ whole genome shotgun (WGS) entry which is preliminary data.</text>
</comment>
<evidence type="ECO:0000313" key="7">
    <source>
        <dbReference type="Proteomes" id="UP000294743"/>
    </source>
</evidence>
<dbReference type="PROSITE" id="PS51464">
    <property type="entry name" value="SIS"/>
    <property type="match status" value="1"/>
</dbReference>
<feature type="domain" description="SIS" evidence="5">
    <location>
        <begin position="104"/>
        <end position="247"/>
    </location>
</feature>
<dbReference type="GO" id="GO:0097367">
    <property type="term" value="F:carbohydrate derivative binding"/>
    <property type="evidence" value="ECO:0007669"/>
    <property type="project" value="InterPro"/>
</dbReference>
<dbReference type="Proteomes" id="UP000294743">
    <property type="component" value="Unassembled WGS sequence"/>
</dbReference>
<protein>
    <submittedName>
        <fullName evidence="6">RpiR family transcriptional regulator</fullName>
    </submittedName>
</protein>
<dbReference type="PANTHER" id="PTHR30514:SF21">
    <property type="entry name" value="RPIR-FAMILY TRANSCRIPTIONAL REGULATOR"/>
    <property type="match status" value="1"/>
</dbReference>
<dbReference type="Gene3D" id="1.10.10.10">
    <property type="entry name" value="Winged helix-like DNA-binding domain superfamily/Winged helix DNA-binding domain"/>
    <property type="match status" value="1"/>
</dbReference>
<dbReference type="GO" id="GO:1901135">
    <property type="term" value="P:carbohydrate derivative metabolic process"/>
    <property type="evidence" value="ECO:0007669"/>
    <property type="project" value="InterPro"/>
</dbReference>
<dbReference type="EMBL" id="SODD01000039">
    <property type="protein sequence ID" value="TDW14564.1"/>
    <property type="molecule type" value="Genomic_DNA"/>
</dbReference>
<name>A0A4V3G6B2_9FIRM</name>
<dbReference type="SUPFAM" id="SSF53697">
    <property type="entry name" value="SIS domain"/>
    <property type="match status" value="1"/>
</dbReference>
<dbReference type="Pfam" id="PF01418">
    <property type="entry name" value="HTH_6"/>
    <property type="match status" value="1"/>
</dbReference>
<dbReference type="AlphaFoldDB" id="A0A4V3G6B2"/>
<dbReference type="InterPro" id="IPR046348">
    <property type="entry name" value="SIS_dom_sf"/>
</dbReference>
<accession>A0A4V3G6B2</accession>
<dbReference type="RefSeq" id="WP_166667605.1">
    <property type="nucleotide sequence ID" value="NZ_SODD01000039.1"/>
</dbReference>
<proteinExistence type="predicted"/>
<keyword evidence="2" id="KW-0238">DNA-binding</keyword>
<dbReference type="InterPro" id="IPR001347">
    <property type="entry name" value="SIS_dom"/>
</dbReference>
<dbReference type="PROSITE" id="PS51071">
    <property type="entry name" value="HTH_RPIR"/>
    <property type="match status" value="1"/>
</dbReference>
<dbReference type="InterPro" id="IPR009057">
    <property type="entry name" value="Homeodomain-like_sf"/>
</dbReference>
<dbReference type="InterPro" id="IPR000281">
    <property type="entry name" value="HTH_RpiR"/>
</dbReference>
<sequence length="247" mass="28355">MIQIIEKAYTLQLTESERELLTYLHENIESIPYMSAQKISENSFVSSATMTRFCIKLGFSGFHDLKYQIKQQLLQAEGNASKSNIITLFNKTTEDVDIHSLEKILSFIKCDSSLYIHGSGLNYICAKYLHVNLTTADRPCILIGDRHVLYSLSESMQEGTLFIIFSGDSSYDRYKKLAEKIHQMKGILILITTKKDSRLASYCDAVYCVKEDNFMYHDKEINPRIGMLTITQIIIEMYSSAYMLNNK</sequence>
<gene>
    <name evidence="6" type="ORF">EDD63_13912</name>
</gene>
<dbReference type="PANTHER" id="PTHR30514">
    <property type="entry name" value="GLUCOKINASE"/>
    <property type="match status" value="1"/>
</dbReference>
<dbReference type="InterPro" id="IPR036388">
    <property type="entry name" value="WH-like_DNA-bd_sf"/>
</dbReference>
<evidence type="ECO:0000259" key="5">
    <source>
        <dbReference type="PROSITE" id="PS51464"/>
    </source>
</evidence>
<dbReference type="SUPFAM" id="SSF46689">
    <property type="entry name" value="Homeodomain-like"/>
    <property type="match status" value="1"/>
</dbReference>